<dbReference type="InterPro" id="IPR014729">
    <property type="entry name" value="Rossmann-like_a/b/a_fold"/>
</dbReference>
<accession>A0ABW5YUP9</accession>
<evidence type="ECO:0000259" key="1">
    <source>
        <dbReference type="Pfam" id="PF02698"/>
    </source>
</evidence>
<dbReference type="PANTHER" id="PTHR30336">
    <property type="entry name" value="INNER MEMBRANE PROTEIN, PROBABLE PERMEASE"/>
    <property type="match status" value="1"/>
</dbReference>
<dbReference type="Pfam" id="PF02698">
    <property type="entry name" value="DUF218"/>
    <property type="match status" value="1"/>
</dbReference>
<name>A0ABW5YUP9_9SPHI</name>
<proteinExistence type="predicted"/>
<dbReference type="InterPro" id="IPR003848">
    <property type="entry name" value="DUF218"/>
</dbReference>
<dbReference type="RefSeq" id="WP_380919150.1">
    <property type="nucleotide sequence ID" value="NZ_JBHUPE010000004.1"/>
</dbReference>
<dbReference type="CDD" id="cd06259">
    <property type="entry name" value="YdcF-like"/>
    <property type="match status" value="1"/>
</dbReference>
<reference evidence="3" key="1">
    <citation type="journal article" date="2019" name="Int. J. Syst. Evol. Microbiol.">
        <title>The Global Catalogue of Microorganisms (GCM) 10K type strain sequencing project: providing services to taxonomists for standard genome sequencing and annotation.</title>
        <authorList>
            <consortium name="The Broad Institute Genomics Platform"/>
            <consortium name="The Broad Institute Genome Sequencing Center for Infectious Disease"/>
            <person name="Wu L."/>
            <person name="Ma J."/>
        </authorList>
    </citation>
    <scope>NUCLEOTIDE SEQUENCE [LARGE SCALE GENOMIC DNA]</scope>
    <source>
        <strain evidence="3">KCTC 22209</strain>
    </source>
</reference>
<gene>
    <name evidence="2" type="ORF">ACFS6I_07100</name>
</gene>
<protein>
    <submittedName>
        <fullName evidence="2">YdcF family protein</fullName>
    </submittedName>
</protein>
<dbReference type="PANTHER" id="PTHR30336:SF20">
    <property type="entry name" value="DUF218 DOMAIN-CONTAINING PROTEIN"/>
    <property type="match status" value="1"/>
</dbReference>
<keyword evidence="3" id="KW-1185">Reference proteome</keyword>
<dbReference type="EMBL" id="JBHUPE010000004">
    <property type="protein sequence ID" value="MFD2903681.1"/>
    <property type="molecule type" value="Genomic_DNA"/>
</dbReference>
<organism evidence="2 3">
    <name type="scientific">Sphingobacterium anhuiense</name>
    <dbReference type="NCBI Taxonomy" id="493780"/>
    <lineage>
        <taxon>Bacteria</taxon>
        <taxon>Pseudomonadati</taxon>
        <taxon>Bacteroidota</taxon>
        <taxon>Sphingobacteriia</taxon>
        <taxon>Sphingobacteriales</taxon>
        <taxon>Sphingobacteriaceae</taxon>
        <taxon>Sphingobacterium</taxon>
    </lineage>
</organism>
<evidence type="ECO:0000313" key="3">
    <source>
        <dbReference type="Proteomes" id="UP001597509"/>
    </source>
</evidence>
<dbReference type="InterPro" id="IPR051599">
    <property type="entry name" value="Cell_Envelope_Assoc"/>
</dbReference>
<comment type="caution">
    <text evidence="2">The sequence shown here is derived from an EMBL/GenBank/DDBJ whole genome shotgun (WGS) entry which is preliminary data.</text>
</comment>
<dbReference type="Gene3D" id="3.40.50.620">
    <property type="entry name" value="HUPs"/>
    <property type="match status" value="1"/>
</dbReference>
<evidence type="ECO:0000313" key="2">
    <source>
        <dbReference type="EMBL" id="MFD2903681.1"/>
    </source>
</evidence>
<feature type="domain" description="DUF218" evidence="1">
    <location>
        <begin position="270"/>
        <end position="357"/>
    </location>
</feature>
<dbReference type="Proteomes" id="UP001597509">
    <property type="component" value="Unassembled WGS sequence"/>
</dbReference>
<sequence length="411" mass="47055">MINTIKIWLLVLGTCLSNVTWGQEFHSDRSPQDWVIAKNYYASFILSQDSVLTGQLLSLPEVQNLLKKRHSRYLNNTKCADVACFVDAFKWKQQEIDLLVNIFVANTKSQKGQSFRNRLMDSQTYGLSHGKKADEYLARALRQDLEAMNYVIDVYAGAKKPNYPRIDSISFNITSKSYLHLLKDVAQDVLKDVQQPKLAFYESLWTAVRLLEVNERWDAAQLEPLMQLENKKAYEAIRRTDFDRYPYSLLLTLGAGPDQYGQPISPGGMLRSRMAARSYFDGLAPFIIVSGGRVHPYKTPYIEALEMKKYLMQVLGVPEEAILIDPHARHTTTNLRNTARILLTYGFPKDKFAIVNSSVPHIDAVQNMTDRCMRELGYVPYELGKRISDVIMEFKPRIESLTIDPDEPLDP</sequence>